<proteinExistence type="predicted"/>
<organism evidence="1 2">
    <name type="scientific">Candidatus Onthomorpha intestinigallinarum</name>
    <dbReference type="NCBI Taxonomy" id="2840880"/>
    <lineage>
        <taxon>Bacteria</taxon>
        <taxon>Pseudomonadati</taxon>
        <taxon>Bacteroidota</taxon>
        <taxon>Bacteroidia</taxon>
        <taxon>Bacteroidales</taxon>
        <taxon>Candidatus Onthomorpha</taxon>
    </lineage>
</organism>
<evidence type="ECO:0000313" key="2">
    <source>
        <dbReference type="Proteomes" id="UP000824267"/>
    </source>
</evidence>
<sequence length="253" mass="29234">MNKKIIRFLVIVIGVIVIVAAANITMRNLVVSKVIIEINYRSSDHIIVRKDIERLIVSRFGNIDRKKRKEIDVEEIEKYLGSQNMIETANVFLTLTGKLYIKIEQNIPLLRIYCVDGKEFYIDYNAEVCNTRKGRAANVLVVNGDFEEKLEAGKVIDSTREPVTYNVYKIARNLASREILANQIDQIYYSKKDGFELLPKVGDYVISLGGMNDLDKKLNKLVYLYKDGFMKYGWDEYSHIDLQFKNQAICTKK</sequence>
<reference evidence="1" key="1">
    <citation type="journal article" date="2021" name="PeerJ">
        <title>Extensive microbial diversity within the chicken gut microbiome revealed by metagenomics and culture.</title>
        <authorList>
            <person name="Gilroy R."/>
            <person name="Ravi A."/>
            <person name="Getino M."/>
            <person name="Pursley I."/>
            <person name="Horton D.L."/>
            <person name="Alikhan N.F."/>
            <person name="Baker D."/>
            <person name="Gharbi K."/>
            <person name="Hall N."/>
            <person name="Watson M."/>
            <person name="Adriaenssens E.M."/>
            <person name="Foster-Nyarko E."/>
            <person name="Jarju S."/>
            <person name="Secka A."/>
            <person name="Antonio M."/>
            <person name="Oren A."/>
            <person name="Chaudhuri R.R."/>
            <person name="La Ragione R."/>
            <person name="Hildebrand F."/>
            <person name="Pallen M.J."/>
        </authorList>
    </citation>
    <scope>NUCLEOTIDE SEQUENCE</scope>
    <source>
        <strain evidence="1">Gambia16-930</strain>
    </source>
</reference>
<comment type="caution">
    <text evidence="1">The sequence shown here is derived from an EMBL/GenBank/DDBJ whole genome shotgun (WGS) entry which is preliminary data.</text>
</comment>
<accession>A0A9D1RJ22</accession>
<gene>
    <name evidence="1" type="ORF">IAC47_04440</name>
</gene>
<dbReference type="AlphaFoldDB" id="A0A9D1RJ22"/>
<dbReference type="Proteomes" id="UP000824267">
    <property type="component" value="Unassembled WGS sequence"/>
</dbReference>
<reference evidence="1" key="2">
    <citation type="submission" date="2021-04" db="EMBL/GenBank/DDBJ databases">
        <authorList>
            <person name="Gilroy R."/>
        </authorList>
    </citation>
    <scope>NUCLEOTIDE SEQUENCE</scope>
    <source>
        <strain evidence="1">Gambia16-930</strain>
    </source>
</reference>
<evidence type="ECO:0000313" key="1">
    <source>
        <dbReference type="EMBL" id="HIW87506.1"/>
    </source>
</evidence>
<dbReference type="EMBL" id="DXGG01000139">
    <property type="protein sequence ID" value="HIW87506.1"/>
    <property type="molecule type" value="Genomic_DNA"/>
</dbReference>
<name>A0A9D1RJ22_9BACT</name>
<evidence type="ECO:0008006" key="3">
    <source>
        <dbReference type="Google" id="ProtNLM"/>
    </source>
</evidence>
<protein>
    <recommendedName>
        <fullName evidence="3">Cell division protein FtsQ</fullName>
    </recommendedName>
</protein>